<sequence>MKTEATSEMGKEAQHPPLLDEVMKQLTDHRQAFHAFLTRRLGNPAFAEDLLQQCFMKAMAHFHSIKKMDRIVPWFYQILRHALIDYYRSKETDTKRFQAFLVETETLGTHQVPSLDELQPTICACLDRLVLTLKPEYADIIRRIDLSGESLQSVARELHITTNNLTVRLHRARQALRKSLEDSCGICSKHGCLNCTCE</sequence>
<evidence type="ECO:0000259" key="7">
    <source>
        <dbReference type="Pfam" id="PF08281"/>
    </source>
</evidence>
<dbReference type="NCBIfam" id="TIGR02937">
    <property type="entry name" value="sigma70-ECF"/>
    <property type="match status" value="1"/>
</dbReference>
<dbReference type="Proteomes" id="UP001302719">
    <property type="component" value="Chromosome"/>
</dbReference>
<dbReference type="GO" id="GO:0003677">
    <property type="term" value="F:DNA binding"/>
    <property type="evidence" value="ECO:0007669"/>
    <property type="project" value="UniProtKB-KW"/>
</dbReference>
<dbReference type="SUPFAM" id="SSF88659">
    <property type="entry name" value="Sigma3 and sigma4 domains of RNA polymerase sigma factors"/>
    <property type="match status" value="1"/>
</dbReference>
<dbReference type="SUPFAM" id="SSF88946">
    <property type="entry name" value="Sigma2 domain of RNA polymerase sigma factors"/>
    <property type="match status" value="1"/>
</dbReference>
<comment type="similarity">
    <text evidence="1">Belongs to the sigma-70 factor family. ECF subfamily.</text>
</comment>
<evidence type="ECO:0000256" key="5">
    <source>
        <dbReference type="ARBA" id="ARBA00023163"/>
    </source>
</evidence>
<dbReference type="EMBL" id="CP116967">
    <property type="protein sequence ID" value="WNM57471.1"/>
    <property type="molecule type" value="Genomic_DNA"/>
</dbReference>
<proteinExistence type="inferred from homology"/>
<evidence type="ECO:0000313" key="8">
    <source>
        <dbReference type="EMBL" id="WNM57471.1"/>
    </source>
</evidence>
<protein>
    <submittedName>
        <fullName evidence="8">Sigma-70 family RNA polymerase sigma factor</fullName>
    </submittedName>
</protein>
<dbReference type="Pfam" id="PF04542">
    <property type="entry name" value="Sigma70_r2"/>
    <property type="match status" value="1"/>
</dbReference>
<dbReference type="InterPro" id="IPR014284">
    <property type="entry name" value="RNA_pol_sigma-70_dom"/>
</dbReference>
<dbReference type="GO" id="GO:0016987">
    <property type="term" value="F:sigma factor activity"/>
    <property type="evidence" value="ECO:0007669"/>
    <property type="project" value="UniProtKB-KW"/>
</dbReference>
<feature type="domain" description="RNA polymerase sigma-70 region 2" evidence="6">
    <location>
        <begin position="28"/>
        <end position="90"/>
    </location>
</feature>
<evidence type="ECO:0000259" key="6">
    <source>
        <dbReference type="Pfam" id="PF04542"/>
    </source>
</evidence>
<keyword evidence="4" id="KW-0238">DNA-binding</keyword>
<dbReference type="InterPro" id="IPR007627">
    <property type="entry name" value="RNA_pol_sigma70_r2"/>
</dbReference>
<dbReference type="Gene3D" id="1.10.1740.10">
    <property type="match status" value="1"/>
</dbReference>
<feature type="domain" description="RNA polymerase sigma factor 70 region 4 type 2" evidence="7">
    <location>
        <begin position="125"/>
        <end position="176"/>
    </location>
</feature>
<keyword evidence="9" id="KW-1185">Reference proteome</keyword>
<accession>A0AA96G9P0</accession>
<evidence type="ECO:0000256" key="4">
    <source>
        <dbReference type="ARBA" id="ARBA00023125"/>
    </source>
</evidence>
<name>A0AA96G9P0_9BACT</name>
<dbReference type="KEGG" id="nall:PP769_16080"/>
<evidence type="ECO:0000256" key="1">
    <source>
        <dbReference type="ARBA" id="ARBA00010641"/>
    </source>
</evidence>
<dbReference type="GO" id="GO:0006352">
    <property type="term" value="P:DNA-templated transcription initiation"/>
    <property type="evidence" value="ECO:0007669"/>
    <property type="project" value="InterPro"/>
</dbReference>
<dbReference type="InterPro" id="IPR039425">
    <property type="entry name" value="RNA_pol_sigma-70-like"/>
</dbReference>
<evidence type="ECO:0000256" key="3">
    <source>
        <dbReference type="ARBA" id="ARBA00023082"/>
    </source>
</evidence>
<dbReference type="Gene3D" id="1.10.10.10">
    <property type="entry name" value="Winged helix-like DNA-binding domain superfamily/Winged helix DNA-binding domain"/>
    <property type="match status" value="1"/>
</dbReference>
<dbReference type="InterPro" id="IPR013325">
    <property type="entry name" value="RNA_pol_sigma_r2"/>
</dbReference>
<evidence type="ECO:0000256" key="2">
    <source>
        <dbReference type="ARBA" id="ARBA00023015"/>
    </source>
</evidence>
<dbReference type="PANTHER" id="PTHR43133:SF8">
    <property type="entry name" value="RNA POLYMERASE SIGMA FACTOR HI_1459-RELATED"/>
    <property type="match status" value="1"/>
</dbReference>
<organism evidence="8 9">
    <name type="scientific">Candidatus Nitrospira allomarina</name>
    <dbReference type="NCBI Taxonomy" id="3020900"/>
    <lineage>
        <taxon>Bacteria</taxon>
        <taxon>Pseudomonadati</taxon>
        <taxon>Nitrospirota</taxon>
        <taxon>Nitrospiria</taxon>
        <taxon>Nitrospirales</taxon>
        <taxon>Nitrospiraceae</taxon>
        <taxon>Nitrospira</taxon>
    </lineage>
</organism>
<gene>
    <name evidence="8" type="ORF">PP769_16080</name>
</gene>
<dbReference type="Pfam" id="PF08281">
    <property type="entry name" value="Sigma70_r4_2"/>
    <property type="match status" value="1"/>
</dbReference>
<dbReference type="InterPro" id="IPR036388">
    <property type="entry name" value="WH-like_DNA-bd_sf"/>
</dbReference>
<keyword evidence="5" id="KW-0804">Transcription</keyword>
<dbReference type="AlphaFoldDB" id="A0AA96G9P0"/>
<keyword evidence="3" id="KW-0731">Sigma factor</keyword>
<dbReference type="InterPro" id="IPR013249">
    <property type="entry name" value="RNA_pol_sigma70_r4_t2"/>
</dbReference>
<reference evidence="8 9" key="1">
    <citation type="submission" date="2023-01" db="EMBL/GenBank/DDBJ databases">
        <title>Cultivation and genomic characterization of new, ubiquitous marine nitrite-oxidizing bacteria from the Nitrospirales.</title>
        <authorList>
            <person name="Mueller A.J."/>
            <person name="Daebeler A."/>
            <person name="Herbold C.W."/>
            <person name="Kirkegaard R.H."/>
            <person name="Daims H."/>
        </authorList>
    </citation>
    <scope>NUCLEOTIDE SEQUENCE [LARGE SCALE GENOMIC DNA]</scope>
    <source>
        <strain evidence="8 9">VA</strain>
    </source>
</reference>
<dbReference type="PANTHER" id="PTHR43133">
    <property type="entry name" value="RNA POLYMERASE ECF-TYPE SIGMA FACTO"/>
    <property type="match status" value="1"/>
</dbReference>
<dbReference type="RefSeq" id="WP_312641983.1">
    <property type="nucleotide sequence ID" value="NZ_CP116967.1"/>
</dbReference>
<keyword evidence="2" id="KW-0805">Transcription regulation</keyword>
<evidence type="ECO:0000313" key="9">
    <source>
        <dbReference type="Proteomes" id="UP001302719"/>
    </source>
</evidence>
<dbReference type="InterPro" id="IPR013324">
    <property type="entry name" value="RNA_pol_sigma_r3/r4-like"/>
</dbReference>